<feature type="transmembrane region" description="Helical" evidence="1">
    <location>
        <begin position="101"/>
        <end position="122"/>
    </location>
</feature>
<keyword evidence="1" id="KW-0812">Transmembrane</keyword>
<keyword evidence="1" id="KW-0472">Membrane</keyword>
<evidence type="ECO:0000313" key="3">
    <source>
        <dbReference type="Proteomes" id="UP000039541"/>
    </source>
</evidence>
<organism evidence="2 3">
    <name type="scientific">Salmonella enterica subsp. enterica serovar Bovismorbificans</name>
    <dbReference type="NCBI Taxonomy" id="58097"/>
    <lineage>
        <taxon>Bacteria</taxon>
        <taxon>Pseudomonadati</taxon>
        <taxon>Pseudomonadota</taxon>
        <taxon>Gammaproteobacteria</taxon>
        <taxon>Enterobacterales</taxon>
        <taxon>Enterobacteriaceae</taxon>
        <taxon>Salmonella</taxon>
    </lineage>
</organism>
<sequence length="156" mass="16224">MVGSIVTVSIVNLSCVCAVFPATSVATTLMVYMPSGSIFGVTLQLPSAPTVIVCFKTSRPDLSSTMVITSFALGSAVPSNLGFCLFVRLSLLEFPVSDAGSILTLTLVVVSMVKGSLVSEVFPAISLKTTTASYTPSFNATGTWNSQRLLPFAVTG</sequence>
<feature type="transmembrane region" description="Helical" evidence="1">
    <location>
        <begin position="67"/>
        <end position="89"/>
    </location>
</feature>
<evidence type="ECO:0000256" key="1">
    <source>
        <dbReference type="SAM" id="Phobius"/>
    </source>
</evidence>
<protein>
    <submittedName>
        <fullName evidence="2">Uncharacterized protein</fullName>
    </submittedName>
</protein>
<dbReference type="Proteomes" id="UP000039541">
    <property type="component" value="Unassembled WGS sequence"/>
</dbReference>
<feature type="transmembrane region" description="Helical" evidence="1">
    <location>
        <begin position="38"/>
        <end position="55"/>
    </location>
</feature>
<name>A0A655ENE3_SALET</name>
<dbReference type="AlphaFoldDB" id="A0A655ENE3"/>
<gene>
    <name evidence="2" type="ORF">ERS008202_04850</name>
</gene>
<feature type="transmembrane region" description="Helical" evidence="1">
    <location>
        <begin position="12"/>
        <end position="32"/>
    </location>
</feature>
<proteinExistence type="predicted"/>
<keyword evidence="1" id="KW-1133">Transmembrane helix</keyword>
<accession>A0A655ENE3</accession>
<evidence type="ECO:0000313" key="2">
    <source>
        <dbReference type="EMBL" id="CNV28301.1"/>
    </source>
</evidence>
<dbReference type="EMBL" id="CQPC01000124">
    <property type="protein sequence ID" value="CNV28301.1"/>
    <property type="molecule type" value="Genomic_DNA"/>
</dbReference>
<reference evidence="2 3" key="1">
    <citation type="submission" date="2015-03" db="EMBL/GenBank/DDBJ databases">
        <authorList>
            <consortium name="Pathogen Informatics"/>
        </authorList>
    </citation>
    <scope>NUCLEOTIDE SEQUENCE [LARGE SCALE GENOMIC DNA]</scope>
    <source>
        <strain evidence="2 3">3476</strain>
    </source>
</reference>